<accession>A0ABP0TNH3</accession>
<proteinExistence type="predicted"/>
<reference evidence="2" key="1">
    <citation type="submission" date="2024-02" db="EMBL/GenBank/DDBJ databases">
        <authorList>
            <consortium name="ELIXIR-Norway"/>
            <consortium name="Elixir Norway"/>
        </authorList>
    </citation>
    <scope>NUCLEOTIDE SEQUENCE</scope>
</reference>
<feature type="compositionally biased region" description="Polar residues" evidence="1">
    <location>
        <begin position="93"/>
        <end position="104"/>
    </location>
</feature>
<protein>
    <submittedName>
        <fullName evidence="2">Uncharacterized protein</fullName>
    </submittedName>
</protein>
<feature type="compositionally biased region" description="Basic and acidic residues" evidence="1">
    <location>
        <begin position="77"/>
        <end position="91"/>
    </location>
</feature>
<keyword evidence="3" id="KW-1185">Reference proteome</keyword>
<organism evidence="2 3">
    <name type="scientific">Sphagnum troendelagicum</name>
    <dbReference type="NCBI Taxonomy" id="128251"/>
    <lineage>
        <taxon>Eukaryota</taxon>
        <taxon>Viridiplantae</taxon>
        <taxon>Streptophyta</taxon>
        <taxon>Embryophyta</taxon>
        <taxon>Bryophyta</taxon>
        <taxon>Sphagnophytina</taxon>
        <taxon>Sphagnopsida</taxon>
        <taxon>Sphagnales</taxon>
        <taxon>Sphagnaceae</taxon>
        <taxon>Sphagnum</taxon>
    </lineage>
</organism>
<evidence type="ECO:0000313" key="2">
    <source>
        <dbReference type="EMBL" id="CAK9201102.1"/>
    </source>
</evidence>
<dbReference type="EMBL" id="OZ019905">
    <property type="protein sequence ID" value="CAK9201102.1"/>
    <property type="molecule type" value="Genomic_DNA"/>
</dbReference>
<sequence>MGDLYMKRLIYGILGITLHVPAFDSVRNSFGMGDLYMKRLIYGILGITLHVPAFDSVCSAMKGVLGRACHEDDEEEGCGRGERARESHEEVCSGNQGSLGTRLP</sequence>
<evidence type="ECO:0000256" key="1">
    <source>
        <dbReference type="SAM" id="MobiDB-lite"/>
    </source>
</evidence>
<feature type="region of interest" description="Disordered" evidence="1">
    <location>
        <begin position="72"/>
        <end position="104"/>
    </location>
</feature>
<gene>
    <name evidence="2" type="ORF">CSSPTR1EN2_LOCUS5739</name>
</gene>
<evidence type="ECO:0000313" key="3">
    <source>
        <dbReference type="Proteomes" id="UP001497512"/>
    </source>
</evidence>
<name>A0ABP0TNH3_9BRYO</name>
<dbReference type="Proteomes" id="UP001497512">
    <property type="component" value="Chromosome 13"/>
</dbReference>